<comment type="caution">
    <text evidence="8">The sequence shown here is derived from an EMBL/GenBank/DDBJ whole genome shotgun (WGS) entry which is preliminary data.</text>
</comment>
<dbReference type="GO" id="GO:0003700">
    <property type="term" value="F:DNA-binding transcription factor activity"/>
    <property type="evidence" value="ECO:0007669"/>
    <property type="project" value="InterPro"/>
</dbReference>
<keyword evidence="9" id="KW-1185">Reference proteome</keyword>
<evidence type="ECO:0000256" key="2">
    <source>
        <dbReference type="ARBA" id="ARBA00022898"/>
    </source>
</evidence>
<dbReference type="InterPro" id="IPR036390">
    <property type="entry name" value="WH_DNA-bd_sf"/>
</dbReference>
<keyword evidence="3" id="KW-0805">Transcription regulation</keyword>
<dbReference type="InterPro" id="IPR004839">
    <property type="entry name" value="Aminotransferase_I/II_large"/>
</dbReference>
<proteinExistence type="inferred from homology"/>
<dbReference type="GO" id="GO:0003677">
    <property type="term" value="F:DNA binding"/>
    <property type="evidence" value="ECO:0007669"/>
    <property type="project" value="UniProtKB-KW"/>
</dbReference>
<gene>
    <name evidence="8" type="ORF">F0L68_10400</name>
</gene>
<evidence type="ECO:0000256" key="4">
    <source>
        <dbReference type="ARBA" id="ARBA00023125"/>
    </source>
</evidence>
<dbReference type="InterPro" id="IPR051446">
    <property type="entry name" value="HTH_trans_reg/aminotransferase"/>
</dbReference>
<keyword evidence="4" id="KW-0238">DNA-binding</keyword>
<dbReference type="Pfam" id="PF00155">
    <property type="entry name" value="Aminotran_1_2"/>
    <property type="match status" value="1"/>
</dbReference>
<protein>
    <submittedName>
        <fullName evidence="8">PLP-dependent aminotransferase family protein</fullName>
    </submittedName>
</protein>
<dbReference type="CDD" id="cd07377">
    <property type="entry name" value="WHTH_GntR"/>
    <property type="match status" value="1"/>
</dbReference>
<sequence>MTGEWTTFRELLLPAIAEVPAGRRGRAVEAALRSAVREGRLAPGGRLPSSRDLAGQLGLARGTVTAAYAQLVAEGHLTARHGSGTRVAESVGHAAGPRRPAEDGPPKWRFDLRPGLPALGAFPRADWLAATRAGLAALSDEELGYPDPAGLSALRAELADYLGRVRAVAADPAEVLVTNGVAESLALTAGVLAAEGHRTIAVEDPHHEGQDELLDAHGLRAVPVPVDDEGIRVDLLSRTECRAVLVTSAHQFPLGVVLSPRRRHALVAWAAERDGYVLEDDYDAEHRYDRPALGAVQGLAPDRVIYHGSVSKVLAPALRIGWLVAPRALHPLVVRRKRLTDLGCSPLPQVALAHLLRTGGYDRHLRRTRALYRRRRDALLDALATALPSWQPVGVAAGLHVVLRLPAGTDDVALQDALAARGVHAPALSGYRIRPDLGSPSNTLFPGLVLGYASMSPDRLRAAVTEIAAAAAAC</sequence>
<dbReference type="PANTHER" id="PTHR46577">
    <property type="entry name" value="HTH-TYPE TRANSCRIPTIONAL REGULATORY PROTEIN GABR"/>
    <property type="match status" value="1"/>
</dbReference>
<dbReference type="Gene3D" id="1.10.10.10">
    <property type="entry name" value="Winged helix-like DNA-binding domain superfamily/Winged helix DNA-binding domain"/>
    <property type="match status" value="1"/>
</dbReference>
<feature type="domain" description="HTH gntR-type" evidence="7">
    <location>
        <begin position="22"/>
        <end position="90"/>
    </location>
</feature>
<organism evidence="8 9">
    <name type="scientific">Solihabitans fulvus</name>
    <dbReference type="NCBI Taxonomy" id="1892852"/>
    <lineage>
        <taxon>Bacteria</taxon>
        <taxon>Bacillati</taxon>
        <taxon>Actinomycetota</taxon>
        <taxon>Actinomycetes</taxon>
        <taxon>Pseudonocardiales</taxon>
        <taxon>Pseudonocardiaceae</taxon>
        <taxon>Solihabitans</taxon>
    </lineage>
</organism>
<keyword evidence="8" id="KW-0032">Aminotransferase</keyword>
<dbReference type="SMART" id="SM00345">
    <property type="entry name" value="HTH_GNTR"/>
    <property type="match status" value="1"/>
</dbReference>
<name>A0A5B2XJ19_9PSEU</name>
<dbReference type="GO" id="GO:0008483">
    <property type="term" value="F:transaminase activity"/>
    <property type="evidence" value="ECO:0007669"/>
    <property type="project" value="UniProtKB-KW"/>
</dbReference>
<dbReference type="PANTHER" id="PTHR46577:SF1">
    <property type="entry name" value="HTH-TYPE TRANSCRIPTIONAL REGULATORY PROTEIN GABR"/>
    <property type="match status" value="1"/>
</dbReference>
<dbReference type="SUPFAM" id="SSF53383">
    <property type="entry name" value="PLP-dependent transferases"/>
    <property type="match status" value="1"/>
</dbReference>
<dbReference type="InterPro" id="IPR015421">
    <property type="entry name" value="PyrdxlP-dep_Trfase_major"/>
</dbReference>
<reference evidence="8 9" key="2">
    <citation type="submission" date="2019-09" db="EMBL/GenBank/DDBJ databases">
        <authorList>
            <person name="Jin C."/>
        </authorList>
    </citation>
    <scope>NUCLEOTIDE SEQUENCE [LARGE SCALE GENOMIC DNA]</scope>
    <source>
        <strain evidence="8 9">AN110305</strain>
    </source>
</reference>
<dbReference type="SUPFAM" id="SSF46785">
    <property type="entry name" value="Winged helix' DNA-binding domain"/>
    <property type="match status" value="1"/>
</dbReference>
<dbReference type="PRINTS" id="PR00035">
    <property type="entry name" value="HTHGNTR"/>
</dbReference>
<dbReference type="EMBL" id="VUOB01000018">
    <property type="protein sequence ID" value="KAA2263224.1"/>
    <property type="molecule type" value="Genomic_DNA"/>
</dbReference>
<dbReference type="GO" id="GO:0030170">
    <property type="term" value="F:pyridoxal phosphate binding"/>
    <property type="evidence" value="ECO:0007669"/>
    <property type="project" value="InterPro"/>
</dbReference>
<dbReference type="InterPro" id="IPR036388">
    <property type="entry name" value="WH-like_DNA-bd_sf"/>
</dbReference>
<dbReference type="PROSITE" id="PS50949">
    <property type="entry name" value="HTH_GNTR"/>
    <property type="match status" value="1"/>
</dbReference>
<keyword evidence="5" id="KW-0804">Transcription</keyword>
<feature type="compositionally biased region" description="Basic and acidic residues" evidence="6">
    <location>
        <begin position="99"/>
        <end position="109"/>
    </location>
</feature>
<dbReference type="Proteomes" id="UP000323454">
    <property type="component" value="Unassembled WGS sequence"/>
</dbReference>
<reference evidence="8 9" key="1">
    <citation type="submission" date="2019-09" db="EMBL/GenBank/DDBJ databases">
        <title>Goodfellowia gen. nov., a new genus of the Pseudonocardineae related to Actinoalloteichus, containing Goodfellowia coeruleoviolacea gen. nov., comb. nov. gen. nov., comb. nov.</title>
        <authorList>
            <person name="Labeda D."/>
        </authorList>
    </citation>
    <scope>NUCLEOTIDE SEQUENCE [LARGE SCALE GENOMIC DNA]</scope>
    <source>
        <strain evidence="8 9">AN110305</strain>
    </source>
</reference>
<evidence type="ECO:0000313" key="8">
    <source>
        <dbReference type="EMBL" id="KAA2263224.1"/>
    </source>
</evidence>
<evidence type="ECO:0000259" key="7">
    <source>
        <dbReference type="PROSITE" id="PS50949"/>
    </source>
</evidence>
<evidence type="ECO:0000256" key="6">
    <source>
        <dbReference type="SAM" id="MobiDB-lite"/>
    </source>
</evidence>
<keyword evidence="2" id="KW-0663">Pyridoxal phosphate</keyword>
<evidence type="ECO:0000256" key="3">
    <source>
        <dbReference type="ARBA" id="ARBA00023015"/>
    </source>
</evidence>
<accession>A0A5B2XJ19</accession>
<comment type="similarity">
    <text evidence="1">In the C-terminal section; belongs to the class-I pyridoxal-phosphate-dependent aminotransferase family.</text>
</comment>
<evidence type="ECO:0000256" key="5">
    <source>
        <dbReference type="ARBA" id="ARBA00023163"/>
    </source>
</evidence>
<dbReference type="OrthoDB" id="5415143at2"/>
<dbReference type="Pfam" id="PF00392">
    <property type="entry name" value="GntR"/>
    <property type="match status" value="1"/>
</dbReference>
<dbReference type="RefSeq" id="WP_149849300.1">
    <property type="nucleotide sequence ID" value="NZ_VUOB01000018.1"/>
</dbReference>
<dbReference type="AlphaFoldDB" id="A0A5B2XJ19"/>
<dbReference type="InterPro" id="IPR015424">
    <property type="entry name" value="PyrdxlP-dep_Trfase"/>
</dbReference>
<evidence type="ECO:0000256" key="1">
    <source>
        <dbReference type="ARBA" id="ARBA00005384"/>
    </source>
</evidence>
<dbReference type="Gene3D" id="3.40.640.10">
    <property type="entry name" value="Type I PLP-dependent aspartate aminotransferase-like (Major domain)"/>
    <property type="match status" value="1"/>
</dbReference>
<feature type="region of interest" description="Disordered" evidence="6">
    <location>
        <begin position="83"/>
        <end position="109"/>
    </location>
</feature>
<keyword evidence="8" id="KW-0808">Transferase</keyword>
<dbReference type="InterPro" id="IPR000524">
    <property type="entry name" value="Tscrpt_reg_HTH_GntR"/>
</dbReference>
<evidence type="ECO:0000313" key="9">
    <source>
        <dbReference type="Proteomes" id="UP000323454"/>
    </source>
</evidence>
<dbReference type="CDD" id="cd00609">
    <property type="entry name" value="AAT_like"/>
    <property type="match status" value="1"/>
</dbReference>